<dbReference type="InterPro" id="IPR036365">
    <property type="entry name" value="PGBD-like_sf"/>
</dbReference>
<dbReference type="PANTHER" id="PTHR41533">
    <property type="entry name" value="L,D-TRANSPEPTIDASE HI_1667-RELATED"/>
    <property type="match status" value="1"/>
</dbReference>
<dbReference type="SUPFAM" id="SSF47090">
    <property type="entry name" value="PGBD-like"/>
    <property type="match status" value="2"/>
</dbReference>
<dbReference type="AlphaFoldDB" id="A0A2A2TM14"/>
<organism evidence="3 4">
    <name type="scientific">Brunnivagina elsteri CCALA 953</name>
    <dbReference type="NCBI Taxonomy" id="987040"/>
    <lineage>
        <taxon>Bacteria</taxon>
        <taxon>Bacillati</taxon>
        <taxon>Cyanobacteriota</taxon>
        <taxon>Cyanophyceae</taxon>
        <taxon>Nostocales</taxon>
        <taxon>Calotrichaceae</taxon>
        <taxon>Brunnivagina</taxon>
    </lineage>
</organism>
<dbReference type="InterPro" id="IPR036366">
    <property type="entry name" value="PGBDSf"/>
</dbReference>
<evidence type="ECO:0000313" key="3">
    <source>
        <dbReference type="EMBL" id="PAX59594.1"/>
    </source>
</evidence>
<keyword evidence="1" id="KW-0812">Transmembrane</keyword>
<dbReference type="RefSeq" id="WP_095720894.1">
    <property type="nucleotide sequence ID" value="NZ_NTFS01000045.1"/>
</dbReference>
<name>A0A2A2TM14_9CYAN</name>
<sequence length="285" mass="32880">MINRITQSLSLLLSFRGKKPYFPGEKQVFLFTKRPILYYDFTPKNVKDAINELQLILQEKGFLKNVTGEFDLDTEEAVKEFQIKNHLYVDGIVGALTWACLFYPKLYSGVRDLLPEEQNAIKELQIILKKEEFLKKEPNGIFDYHTEKAVKRFQRVYGLKDDGVVGAATWAVLLGMRQKIHTTSTKFLFLLPLEVLFLWNQLLIIASITLGIYHSPLPGNALRLNQAEVLATAYGLTCIVPFLIDFLPPLKYYDRNALPLFRYAPYVLTGIFWKPIINFFGNLFN</sequence>
<accession>A0A2A2TM14</accession>
<keyword evidence="1" id="KW-1133">Transmembrane helix</keyword>
<dbReference type="InterPro" id="IPR002477">
    <property type="entry name" value="Peptidoglycan-bd-like"/>
</dbReference>
<proteinExistence type="predicted"/>
<comment type="caution">
    <text evidence="3">The sequence shown here is derived from an EMBL/GenBank/DDBJ whole genome shotgun (WGS) entry which is preliminary data.</text>
</comment>
<dbReference type="InterPro" id="IPR052905">
    <property type="entry name" value="LD-transpeptidase_YkuD-like"/>
</dbReference>
<dbReference type="EMBL" id="NTFS01000045">
    <property type="protein sequence ID" value="PAX59594.1"/>
    <property type="molecule type" value="Genomic_DNA"/>
</dbReference>
<dbReference type="OrthoDB" id="511527at2"/>
<evidence type="ECO:0000259" key="2">
    <source>
        <dbReference type="Pfam" id="PF01471"/>
    </source>
</evidence>
<feature type="transmembrane region" description="Helical" evidence="1">
    <location>
        <begin position="229"/>
        <end position="248"/>
    </location>
</feature>
<feature type="transmembrane region" description="Helical" evidence="1">
    <location>
        <begin position="260"/>
        <end position="280"/>
    </location>
</feature>
<dbReference type="Gene3D" id="1.10.101.10">
    <property type="entry name" value="PGBD-like superfamily/PGBD"/>
    <property type="match status" value="2"/>
</dbReference>
<dbReference type="Pfam" id="PF01471">
    <property type="entry name" value="PG_binding_1"/>
    <property type="match status" value="2"/>
</dbReference>
<reference evidence="3 4" key="1">
    <citation type="submission" date="2017-08" db="EMBL/GenBank/DDBJ databases">
        <title>Draft genome sequence of filamentous cyanobacterium Calothrix elsteri CCALA 953.</title>
        <authorList>
            <person name="Gagunashvili A.N."/>
            <person name="Elster J."/>
            <person name="Andresson O.S."/>
        </authorList>
    </citation>
    <scope>NUCLEOTIDE SEQUENCE [LARGE SCALE GENOMIC DNA]</scope>
    <source>
        <strain evidence="3 4">CCALA 953</strain>
    </source>
</reference>
<protein>
    <submittedName>
        <fullName evidence="3">Peptidoglycan-binding protein</fullName>
    </submittedName>
</protein>
<feature type="domain" description="Peptidoglycan binding-like" evidence="2">
    <location>
        <begin position="118"/>
        <end position="173"/>
    </location>
</feature>
<dbReference type="PANTHER" id="PTHR41533:SF1">
    <property type="entry name" value="L,D-TRANSPEPTIDASE YCBB-RELATED"/>
    <property type="match status" value="1"/>
</dbReference>
<gene>
    <name evidence="3" type="ORF">CK510_06355</name>
</gene>
<dbReference type="Proteomes" id="UP000218238">
    <property type="component" value="Unassembled WGS sequence"/>
</dbReference>
<keyword evidence="4" id="KW-1185">Reference proteome</keyword>
<keyword evidence="1" id="KW-0472">Membrane</keyword>
<evidence type="ECO:0000313" key="4">
    <source>
        <dbReference type="Proteomes" id="UP000218238"/>
    </source>
</evidence>
<feature type="transmembrane region" description="Helical" evidence="1">
    <location>
        <begin position="187"/>
        <end position="209"/>
    </location>
</feature>
<evidence type="ECO:0000256" key="1">
    <source>
        <dbReference type="SAM" id="Phobius"/>
    </source>
</evidence>
<feature type="domain" description="Peptidoglycan binding-like" evidence="2">
    <location>
        <begin position="48"/>
        <end position="101"/>
    </location>
</feature>